<feature type="region of interest" description="Disordered" evidence="2">
    <location>
        <begin position="412"/>
        <end position="469"/>
    </location>
</feature>
<dbReference type="AlphaFoldDB" id="A0A9Q0APJ2"/>
<comment type="caution">
    <text evidence="4">The sequence shown here is derived from an EMBL/GenBank/DDBJ whole genome shotgun (WGS) entry which is preliminary data.</text>
</comment>
<accession>A0A9Q0APJ2</accession>
<evidence type="ECO:0000256" key="1">
    <source>
        <dbReference type="ARBA" id="ARBA00014912"/>
    </source>
</evidence>
<name>A0A9Q0APJ2_9PEZI</name>
<dbReference type="OrthoDB" id="4951845at2759"/>
<reference evidence="4" key="1">
    <citation type="submission" date="2021-03" db="EMBL/GenBank/DDBJ databases">
        <title>Revisited historic fungal species revealed as producer of novel bioactive compounds through whole genome sequencing and comparative genomics.</title>
        <authorList>
            <person name="Vignolle G.A."/>
            <person name="Hochenegger N."/>
            <person name="Mach R.L."/>
            <person name="Mach-Aigner A.R."/>
            <person name="Javad Rahimi M."/>
            <person name="Salim K.A."/>
            <person name="Chan C.M."/>
            <person name="Lim L.B.L."/>
            <person name="Cai F."/>
            <person name="Druzhinina I.S."/>
            <person name="U'Ren J.M."/>
            <person name="Derntl C."/>
        </authorList>
    </citation>
    <scope>NUCLEOTIDE SEQUENCE</scope>
    <source>
        <strain evidence="4">TUCIM 5799</strain>
    </source>
</reference>
<dbReference type="GO" id="GO:0006357">
    <property type="term" value="P:regulation of transcription by RNA polymerase II"/>
    <property type="evidence" value="ECO:0007669"/>
    <property type="project" value="InterPro"/>
</dbReference>
<dbReference type="InterPro" id="IPR043198">
    <property type="entry name" value="Cyclin/Ssn8"/>
</dbReference>
<feature type="compositionally biased region" description="Basic and acidic residues" evidence="2">
    <location>
        <begin position="417"/>
        <end position="430"/>
    </location>
</feature>
<evidence type="ECO:0000313" key="4">
    <source>
        <dbReference type="EMBL" id="KAI1877757.1"/>
    </source>
</evidence>
<sequence>MAPNATAPVWPVAYQLHQDDQGRNIAWLTRADSPESPDSPLTPVSPPSPESMASPAAGQAGQTSGSQNGDRPAIPHPGRVILSRRYVAEEYIDRALLLGWTDPAKEISRRFEGVDLIYSLVIEFGIPDKTYDAACIFFHRIRLIHGDKDFLTQDIAIACLFVACKSEDTLKKSRELLCAAYNMRMPNDIRTPDDKIFDKPSQNIIALERLVLEAIAFDFRVHYSQEAIVKLLKKILTQEEADYIWDIAYDMSHDLYKTYMPIKVTKYGIGFAVVELASRLTGEHTEKVKSLSLKEFSVPRMRVRQGLLDLLNLYTQHPKQTKVGRRFDLDKFIQIKIEVNKEIEEAGPNALPKSPWVLPTNEDLHSIPTTGYGQVTNRFVFDTDEAYREQGIVQQHFNDEYEEVEIEVEEEIGELSHPPDRPHDRRDHGGRGGYRGGRGGRGHRGGHGRHGRDDWGGHRNDHRRRGAPY</sequence>
<dbReference type="PANTHER" id="PTHR10026">
    <property type="entry name" value="CYCLIN"/>
    <property type="match status" value="1"/>
</dbReference>
<dbReference type="InterPro" id="IPR006671">
    <property type="entry name" value="Cyclin_N"/>
</dbReference>
<protein>
    <recommendedName>
        <fullName evidence="1">RNA polymerase II holoenzyme cyclin-like subunit</fullName>
    </recommendedName>
</protein>
<dbReference type="EMBL" id="JAFIMR010000006">
    <property type="protein sequence ID" value="KAI1877757.1"/>
    <property type="molecule type" value="Genomic_DNA"/>
</dbReference>
<evidence type="ECO:0000259" key="3">
    <source>
        <dbReference type="Pfam" id="PF00134"/>
    </source>
</evidence>
<evidence type="ECO:0000256" key="2">
    <source>
        <dbReference type="SAM" id="MobiDB-lite"/>
    </source>
</evidence>
<feature type="compositionally biased region" description="Basic residues" evidence="2">
    <location>
        <begin position="438"/>
        <end position="450"/>
    </location>
</feature>
<dbReference type="Pfam" id="PF00134">
    <property type="entry name" value="Cyclin_N"/>
    <property type="match status" value="1"/>
</dbReference>
<dbReference type="SUPFAM" id="SSF47954">
    <property type="entry name" value="Cyclin-like"/>
    <property type="match status" value="2"/>
</dbReference>
<organism evidence="4 5">
    <name type="scientific">Neoarthrinium moseri</name>
    <dbReference type="NCBI Taxonomy" id="1658444"/>
    <lineage>
        <taxon>Eukaryota</taxon>
        <taxon>Fungi</taxon>
        <taxon>Dikarya</taxon>
        <taxon>Ascomycota</taxon>
        <taxon>Pezizomycotina</taxon>
        <taxon>Sordariomycetes</taxon>
        <taxon>Xylariomycetidae</taxon>
        <taxon>Amphisphaeriales</taxon>
        <taxon>Apiosporaceae</taxon>
        <taxon>Neoarthrinium</taxon>
    </lineage>
</organism>
<feature type="domain" description="Cyclin N-terminal" evidence="3">
    <location>
        <begin position="108"/>
        <end position="219"/>
    </location>
</feature>
<keyword evidence="5" id="KW-1185">Reference proteome</keyword>
<proteinExistence type="predicted"/>
<feature type="region of interest" description="Disordered" evidence="2">
    <location>
        <begin position="23"/>
        <end position="76"/>
    </location>
</feature>
<feature type="compositionally biased region" description="Polar residues" evidence="2">
    <location>
        <begin position="60"/>
        <end position="69"/>
    </location>
</feature>
<dbReference type="InterPro" id="IPR036915">
    <property type="entry name" value="Cyclin-like_sf"/>
</dbReference>
<dbReference type="Proteomes" id="UP000829685">
    <property type="component" value="Unassembled WGS sequence"/>
</dbReference>
<dbReference type="GO" id="GO:0016538">
    <property type="term" value="F:cyclin-dependent protein serine/threonine kinase regulator activity"/>
    <property type="evidence" value="ECO:0007669"/>
    <property type="project" value="InterPro"/>
</dbReference>
<dbReference type="Gene3D" id="1.10.472.10">
    <property type="entry name" value="Cyclin-like"/>
    <property type="match status" value="1"/>
</dbReference>
<gene>
    <name evidence="4" type="ORF">JX265_003765</name>
</gene>
<evidence type="ECO:0000313" key="5">
    <source>
        <dbReference type="Proteomes" id="UP000829685"/>
    </source>
</evidence>
<feature type="compositionally biased region" description="Basic residues" evidence="2">
    <location>
        <begin position="460"/>
        <end position="469"/>
    </location>
</feature>